<evidence type="ECO:0000313" key="1">
    <source>
        <dbReference type="Proteomes" id="UP000887576"/>
    </source>
</evidence>
<name>A0AC34RQ65_9BILA</name>
<dbReference type="WBParaSite" id="JU765_v2.g9017.t1">
    <property type="protein sequence ID" value="JU765_v2.g9017.t1"/>
    <property type="gene ID" value="JU765_v2.g9017"/>
</dbReference>
<accession>A0AC34RQ65</accession>
<reference evidence="2" key="1">
    <citation type="submission" date="2022-11" db="UniProtKB">
        <authorList>
            <consortium name="WormBaseParasite"/>
        </authorList>
    </citation>
    <scope>IDENTIFICATION</scope>
</reference>
<evidence type="ECO:0000313" key="2">
    <source>
        <dbReference type="WBParaSite" id="JU765_v2.g9017.t1"/>
    </source>
</evidence>
<organism evidence="1 2">
    <name type="scientific">Panagrolaimus sp. JU765</name>
    <dbReference type="NCBI Taxonomy" id="591449"/>
    <lineage>
        <taxon>Eukaryota</taxon>
        <taxon>Metazoa</taxon>
        <taxon>Ecdysozoa</taxon>
        <taxon>Nematoda</taxon>
        <taxon>Chromadorea</taxon>
        <taxon>Rhabditida</taxon>
        <taxon>Tylenchina</taxon>
        <taxon>Panagrolaimomorpha</taxon>
        <taxon>Panagrolaimoidea</taxon>
        <taxon>Panagrolaimidae</taxon>
        <taxon>Panagrolaimus</taxon>
    </lineage>
</organism>
<dbReference type="Proteomes" id="UP000887576">
    <property type="component" value="Unplaced"/>
</dbReference>
<protein>
    <submittedName>
        <fullName evidence="2">Uncharacterized protein</fullName>
    </submittedName>
</protein>
<proteinExistence type="predicted"/>
<sequence length="102" mass="11890">MILDEAAVKSGYHLEVFILFDGSDIAVYLDNMTNYIGSVVDVENSPGYPMPNHIPGDYTHIYFYFYMNYTHVLTLQNVAQLCDYRYYPVKLFFIPAFENLTH</sequence>